<evidence type="ECO:0000256" key="3">
    <source>
        <dbReference type="ARBA" id="ARBA00022729"/>
    </source>
</evidence>
<name>A0A645F848_9ZZZZ</name>
<protein>
    <submittedName>
        <fullName evidence="4">Uncharacterized protein</fullName>
    </submittedName>
</protein>
<dbReference type="EMBL" id="VSSQ01054747">
    <property type="protein sequence ID" value="MPN08663.1"/>
    <property type="molecule type" value="Genomic_DNA"/>
</dbReference>
<dbReference type="InterPro" id="IPR039424">
    <property type="entry name" value="SBP_5"/>
</dbReference>
<dbReference type="Gene3D" id="3.40.190.10">
    <property type="entry name" value="Periplasmic binding protein-like II"/>
    <property type="match status" value="1"/>
</dbReference>
<evidence type="ECO:0000256" key="2">
    <source>
        <dbReference type="ARBA" id="ARBA00022448"/>
    </source>
</evidence>
<keyword evidence="3" id="KW-0732">Signal</keyword>
<dbReference type="SUPFAM" id="SSF53850">
    <property type="entry name" value="Periplasmic binding protein-like II"/>
    <property type="match status" value="1"/>
</dbReference>
<keyword evidence="2" id="KW-0813">Transport</keyword>
<accession>A0A645F848</accession>
<proteinExistence type="inferred from homology"/>
<reference evidence="4" key="1">
    <citation type="submission" date="2019-08" db="EMBL/GenBank/DDBJ databases">
        <authorList>
            <person name="Kucharzyk K."/>
            <person name="Murdoch R.W."/>
            <person name="Higgins S."/>
            <person name="Loffler F."/>
        </authorList>
    </citation>
    <scope>NUCLEOTIDE SEQUENCE</scope>
</reference>
<dbReference type="GO" id="GO:0015833">
    <property type="term" value="P:peptide transport"/>
    <property type="evidence" value="ECO:0007669"/>
    <property type="project" value="TreeGrafter"/>
</dbReference>
<dbReference type="Gene3D" id="3.10.105.10">
    <property type="entry name" value="Dipeptide-binding Protein, Domain 3"/>
    <property type="match status" value="1"/>
</dbReference>
<dbReference type="GO" id="GO:1904680">
    <property type="term" value="F:peptide transmembrane transporter activity"/>
    <property type="evidence" value="ECO:0007669"/>
    <property type="project" value="TreeGrafter"/>
</dbReference>
<comment type="similarity">
    <text evidence="1">Belongs to the bacterial solute-binding protein 5 family.</text>
</comment>
<dbReference type="PANTHER" id="PTHR30290">
    <property type="entry name" value="PERIPLASMIC BINDING COMPONENT OF ABC TRANSPORTER"/>
    <property type="match status" value="1"/>
</dbReference>
<organism evidence="4">
    <name type="scientific">bioreactor metagenome</name>
    <dbReference type="NCBI Taxonomy" id="1076179"/>
    <lineage>
        <taxon>unclassified sequences</taxon>
        <taxon>metagenomes</taxon>
        <taxon>ecological metagenomes</taxon>
    </lineage>
</organism>
<sequence>MGVPSDPDQTRYLHSEGGLNDYRYMNDTVDALLEAGQKESDPAKRAEIYNELQEYISEDLPMLFLYFTVANNALSSQFTGMNATPYGQLPALNLVTPAK</sequence>
<gene>
    <name evidence="4" type="ORF">SDC9_155948</name>
</gene>
<dbReference type="PANTHER" id="PTHR30290:SF9">
    <property type="entry name" value="OLIGOPEPTIDE-BINDING PROTEIN APPA"/>
    <property type="match status" value="1"/>
</dbReference>
<evidence type="ECO:0000313" key="4">
    <source>
        <dbReference type="EMBL" id="MPN08663.1"/>
    </source>
</evidence>
<comment type="caution">
    <text evidence="4">The sequence shown here is derived from an EMBL/GenBank/DDBJ whole genome shotgun (WGS) entry which is preliminary data.</text>
</comment>
<dbReference type="AlphaFoldDB" id="A0A645F848"/>
<evidence type="ECO:0000256" key="1">
    <source>
        <dbReference type="ARBA" id="ARBA00005695"/>
    </source>
</evidence>